<dbReference type="GO" id="GO:0031408">
    <property type="term" value="P:oxylipin biosynthetic process"/>
    <property type="evidence" value="ECO:0007669"/>
    <property type="project" value="UniProtKB-UniRule"/>
</dbReference>
<dbReference type="InterPro" id="IPR013819">
    <property type="entry name" value="LipOase_C"/>
</dbReference>
<dbReference type="Gene3D" id="1.20.245.10">
    <property type="entry name" value="Lipoxygenase-1, Domain 5"/>
    <property type="match status" value="1"/>
</dbReference>
<dbReference type="Pfam" id="PF01477">
    <property type="entry name" value="PLAT"/>
    <property type="match status" value="1"/>
</dbReference>
<evidence type="ECO:0000256" key="4">
    <source>
        <dbReference type="ARBA" id="ARBA00022767"/>
    </source>
</evidence>
<protein>
    <recommendedName>
        <fullName evidence="12">Lipoxygenase</fullName>
        <ecNumber evidence="12">1.13.11.-</ecNumber>
    </recommendedName>
</protein>
<dbReference type="EC" id="1.13.11.-" evidence="12"/>
<keyword evidence="10 12" id="KW-0275">Fatty acid biosynthesis</keyword>
<keyword evidence="3" id="KW-0479">Metal-binding</keyword>
<keyword evidence="4 12" id="KW-0925">Oxylipin biosynthesis</keyword>
<evidence type="ECO:0000256" key="12">
    <source>
        <dbReference type="RuleBase" id="RU003975"/>
    </source>
</evidence>
<dbReference type="InterPro" id="IPR001246">
    <property type="entry name" value="LipOase_plant"/>
</dbReference>
<dbReference type="InterPro" id="IPR020834">
    <property type="entry name" value="LipOase_CS"/>
</dbReference>
<feature type="domain" description="Lipoxygenase" evidence="15">
    <location>
        <begin position="158"/>
        <end position="849"/>
    </location>
</feature>
<dbReference type="GO" id="GO:0016702">
    <property type="term" value="F:oxidoreductase activity, acting on single donors with incorporation of molecular oxygen, incorporation of two atoms of oxygen"/>
    <property type="evidence" value="ECO:0007669"/>
    <property type="project" value="InterPro"/>
</dbReference>
<evidence type="ECO:0000256" key="6">
    <source>
        <dbReference type="ARBA" id="ARBA00022964"/>
    </source>
</evidence>
<evidence type="ECO:0000256" key="3">
    <source>
        <dbReference type="ARBA" id="ARBA00022723"/>
    </source>
</evidence>
<dbReference type="EMBL" id="JBBPBK010000007">
    <property type="protein sequence ID" value="KAK9282511.1"/>
    <property type="molecule type" value="Genomic_DNA"/>
</dbReference>
<dbReference type="FunFam" id="4.10.375.10:FF:000001">
    <property type="entry name" value="Lipoxygenase"/>
    <property type="match status" value="1"/>
</dbReference>
<dbReference type="Gene3D" id="4.10.375.10">
    <property type="entry name" value="Lipoxygenase-1, Domain 2"/>
    <property type="match status" value="1"/>
</dbReference>
<dbReference type="FunFam" id="1.20.245.10:FF:000002">
    <property type="entry name" value="Lipoxygenase"/>
    <property type="match status" value="1"/>
</dbReference>
<proteinExistence type="inferred from homology"/>
<evidence type="ECO:0000256" key="9">
    <source>
        <dbReference type="ARBA" id="ARBA00023098"/>
    </source>
</evidence>
<name>A0AAP0RVN4_LIQFO</name>
<dbReference type="PRINTS" id="PR00468">
    <property type="entry name" value="PLTLPOXGNASE"/>
</dbReference>
<keyword evidence="17" id="KW-1185">Reference proteome</keyword>
<keyword evidence="2 12" id="KW-0444">Lipid biosynthesis</keyword>
<dbReference type="SUPFAM" id="SSF49723">
    <property type="entry name" value="Lipase/lipooxygenase domain (PLAT/LH2 domain)"/>
    <property type="match status" value="1"/>
</dbReference>
<keyword evidence="9" id="KW-0443">Lipid metabolism</keyword>
<dbReference type="AlphaFoldDB" id="A0AAP0RVN4"/>
<evidence type="ECO:0000313" key="17">
    <source>
        <dbReference type="Proteomes" id="UP001415857"/>
    </source>
</evidence>
<dbReference type="InterPro" id="IPR036226">
    <property type="entry name" value="LipOase_C_sf"/>
</dbReference>
<keyword evidence="6" id="KW-0223">Dioxygenase</keyword>
<dbReference type="InterPro" id="IPR001024">
    <property type="entry name" value="PLAT/LH2_dom"/>
</dbReference>
<comment type="caution">
    <text evidence="16">The sequence shown here is derived from an EMBL/GenBank/DDBJ whole genome shotgun (WGS) entry which is preliminary data.</text>
</comment>
<keyword evidence="5" id="KW-0276">Fatty acid metabolism</keyword>
<dbReference type="Gene3D" id="3.10.450.60">
    <property type="match status" value="1"/>
</dbReference>
<dbReference type="Gene3D" id="2.60.60.20">
    <property type="entry name" value="PLAT/LH2 domain"/>
    <property type="match status" value="1"/>
</dbReference>
<evidence type="ECO:0000259" key="14">
    <source>
        <dbReference type="PROSITE" id="PS50095"/>
    </source>
</evidence>
<dbReference type="InterPro" id="IPR027433">
    <property type="entry name" value="Lipoxygenase_dom_3"/>
</dbReference>
<evidence type="ECO:0000256" key="5">
    <source>
        <dbReference type="ARBA" id="ARBA00022832"/>
    </source>
</evidence>
<evidence type="ECO:0000256" key="8">
    <source>
        <dbReference type="ARBA" id="ARBA00023004"/>
    </source>
</evidence>
<dbReference type="PANTHER" id="PTHR11771">
    <property type="entry name" value="LIPOXYGENASE"/>
    <property type="match status" value="1"/>
</dbReference>
<keyword evidence="8" id="KW-0408">Iron</keyword>
<evidence type="ECO:0000256" key="13">
    <source>
        <dbReference type="SAM" id="MobiDB-lite"/>
    </source>
</evidence>
<comment type="caution">
    <text evidence="11">Lacks conserved residue(s) required for the propagation of feature annotation.</text>
</comment>
<dbReference type="InterPro" id="IPR036392">
    <property type="entry name" value="PLAT/LH2_dom_sf"/>
</dbReference>
<evidence type="ECO:0000259" key="15">
    <source>
        <dbReference type="PROSITE" id="PS51393"/>
    </source>
</evidence>
<dbReference type="PROSITE" id="PS50095">
    <property type="entry name" value="PLAT"/>
    <property type="match status" value="1"/>
</dbReference>
<gene>
    <name evidence="16" type="ORF">L1049_005431</name>
</gene>
<organism evidence="16 17">
    <name type="scientific">Liquidambar formosana</name>
    <name type="common">Formosan gum</name>
    <dbReference type="NCBI Taxonomy" id="63359"/>
    <lineage>
        <taxon>Eukaryota</taxon>
        <taxon>Viridiplantae</taxon>
        <taxon>Streptophyta</taxon>
        <taxon>Embryophyta</taxon>
        <taxon>Tracheophyta</taxon>
        <taxon>Spermatophyta</taxon>
        <taxon>Magnoliopsida</taxon>
        <taxon>eudicotyledons</taxon>
        <taxon>Gunneridae</taxon>
        <taxon>Pentapetalae</taxon>
        <taxon>Saxifragales</taxon>
        <taxon>Altingiaceae</taxon>
        <taxon>Liquidambar</taxon>
    </lineage>
</organism>
<evidence type="ECO:0000313" key="16">
    <source>
        <dbReference type="EMBL" id="KAK9282511.1"/>
    </source>
</evidence>
<dbReference type="GO" id="GO:0006633">
    <property type="term" value="P:fatty acid biosynthetic process"/>
    <property type="evidence" value="ECO:0007669"/>
    <property type="project" value="UniProtKB-KW"/>
</dbReference>
<feature type="domain" description="PLAT" evidence="14">
    <location>
        <begin position="31"/>
        <end position="155"/>
    </location>
</feature>
<accession>A0AAP0RVN4</accession>
<dbReference type="Pfam" id="PF00305">
    <property type="entry name" value="Lipoxygenase"/>
    <property type="match status" value="1"/>
</dbReference>
<sequence>MEHRGLFSSLHECLNAIESKITDLSTKHCIIKGKINIIRSDGLSGPGKSASICLYSCTQFDPNTNKGKLSERACLKNGKSNKHNGTKIITYQLKFNVEPDFGIPGAFVINSQHKHKFFLQSVALEVPDHPQIIHFDCNSWVYPVRKTKVDRLFFSNTSYLPSETPKALIQLRKEELISLRGDGTGERKEWDRIYEYDYYNDLGNPDKGGEHARPILGGTESHPYPRRGRTGRPPSNQDPSSESQPETINLDIYVPPDERCSPKKLSEFISNSILAIVHFLIPEAKSLFQQDHSSFKSFDEIRAMFSSNRSQAMEGWVAEKLKKLVPDELFRKITHASKGKPMKFPLPKILADEFAWKDDEEFGRQMLAGVNPTVIRVLELFPPRSKDGVESSIKASHIEHNLDGLTLAQAMGQWRIFILDHHDYIMPFLKKINTEDVCAYATRTLLFLRNDATLKPVAIEVSSHEDNEINRVFLPAAKGIEAALWQLAKAHVAVNDSGYHQLINHWLKTHAVVEPFIIATRRQLSVMHPIHRLLDPHFKDTMHINALSRSILINSGGILEKTLFSGEISMELSSVLYKDWRFHDQGLPADLIKRRMALDDSEKPGGIHLLFEDYPYGADGLEIWIAIKTWVTDFCSLFYATDDSVKSDVEIQEWWSEIRNVGHADKGNESWGYQMTSLPDLIEALTTLIWITSALHASVNFGQYAYAAYPPNRPTLCHKCIPSEGTMEFAEFLQDPEKYYLGMLPTRFEMTLSIALMEVLSRHTSDEVYLGQRPSSEWTDNVEVQQKFKKFGENLQEVEKRILERNKESRLKNRWGPAKIPYKLLYPDTSNVGSKEGITGKGIPNSISI</sequence>
<dbReference type="PROSITE" id="PS51393">
    <property type="entry name" value="LIPOXYGENASE_3"/>
    <property type="match status" value="1"/>
</dbReference>
<comment type="similarity">
    <text evidence="1 12">Belongs to the lipoxygenase family.</text>
</comment>
<dbReference type="Proteomes" id="UP001415857">
    <property type="component" value="Unassembled WGS sequence"/>
</dbReference>
<keyword evidence="7" id="KW-0560">Oxidoreductase</keyword>
<dbReference type="InterPro" id="IPR000907">
    <property type="entry name" value="LipOase"/>
</dbReference>
<evidence type="ECO:0000256" key="7">
    <source>
        <dbReference type="ARBA" id="ARBA00023002"/>
    </source>
</evidence>
<evidence type="ECO:0000256" key="11">
    <source>
        <dbReference type="PROSITE-ProRule" id="PRU00152"/>
    </source>
</evidence>
<feature type="region of interest" description="Disordered" evidence="13">
    <location>
        <begin position="205"/>
        <end position="249"/>
    </location>
</feature>
<comment type="pathway">
    <text evidence="12">Lipid metabolism; oxylipin biosynthesis.</text>
</comment>
<dbReference type="PRINTS" id="PR00087">
    <property type="entry name" value="LIPOXYGENASE"/>
</dbReference>
<dbReference type="SMART" id="SM00308">
    <property type="entry name" value="LH2"/>
    <property type="match status" value="1"/>
</dbReference>
<dbReference type="PROSITE" id="PS00081">
    <property type="entry name" value="LIPOXYGENASE_2"/>
    <property type="match status" value="1"/>
</dbReference>
<dbReference type="GO" id="GO:0046872">
    <property type="term" value="F:metal ion binding"/>
    <property type="evidence" value="ECO:0007669"/>
    <property type="project" value="UniProtKB-UniRule"/>
</dbReference>
<comment type="function">
    <text evidence="12">Plant lipoxygenase may be involved in a number of diverse aspects of plant physiology including growth and development, pest resistance, and senescence or responses to wounding.</text>
</comment>
<dbReference type="SUPFAM" id="SSF48484">
    <property type="entry name" value="Lipoxigenase"/>
    <property type="match status" value="1"/>
</dbReference>
<evidence type="ECO:0000256" key="2">
    <source>
        <dbReference type="ARBA" id="ARBA00022516"/>
    </source>
</evidence>
<dbReference type="Gene3D" id="4.10.372.10">
    <property type="entry name" value="Lipoxygenase-1, Domain 3"/>
    <property type="match status" value="1"/>
</dbReference>
<feature type="compositionally biased region" description="Polar residues" evidence="13">
    <location>
        <begin position="235"/>
        <end position="247"/>
    </location>
</feature>
<evidence type="ECO:0000256" key="10">
    <source>
        <dbReference type="ARBA" id="ARBA00023160"/>
    </source>
</evidence>
<dbReference type="GO" id="GO:0034440">
    <property type="term" value="P:lipid oxidation"/>
    <property type="evidence" value="ECO:0007669"/>
    <property type="project" value="InterPro"/>
</dbReference>
<reference evidence="16 17" key="1">
    <citation type="journal article" date="2024" name="Plant J.">
        <title>Genome sequences and population genomics reveal climatic adaptation and genomic divergence between two closely related sweetgum species.</title>
        <authorList>
            <person name="Xu W.Q."/>
            <person name="Ren C.Q."/>
            <person name="Zhang X.Y."/>
            <person name="Comes H.P."/>
            <person name="Liu X.H."/>
            <person name="Li Y.G."/>
            <person name="Kettle C.J."/>
            <person name="Jalonen R."/>
            <person name="Gaisberger H."/>
            <person name="Ma Y.Z."/>
            <person name="Qiu Y.X."/>
        </authorList>
    </citation>
    <scope>NUCLEOTIDE SEQUENCE [LARGE SCALE GENOMIC DNA]</scope>
    <source>
        <strain evidence="16">Hangzhou</strain>
    </source>
</reference>
<evidence type="ECO:0000256" key="1">
    <source>
        <dbReference type="ARBA" id="ARBA00009419"/>
    </source>
</evidence>